<feature type="compositionally biased region" description="Basic residues" evidence="1">
    <location>
        <begin position="31"/>
        <end position="42"/>
    </location>
</feature>
<feature type="region of interest" description="Disordered" evidence="1">
    <location>
        <begin position="1"/>
        <end position="69"/>
    </location>
</feature>
<feature type="compositionally biased region" description="Polar residues" evidence="1">
    <location>
        <begin position="13"/>
        <end position="27"/>
    </location>
</feature>
<dbReference type="EMBL" id="JAACFV010000009">
    <property type="protein sequence ID" value="KAF7512888.1"/>
    <property type="molecule type" value="Genomic_DNA"/>
</dbReference>
<protein>
    <submittedName>
        <fullName evidence="2">Uncharacterized protein</fullName>
    </submittedName>
</protein>
<feature type="region of interest" description="Disordered" evidence="1">
    <location>
        <begin position="412"/>
        <end position="440"/>
    </location>
</feature>
<feature type="region of interest" description="Disordered" evidence="1">
    <location>
        <begin position="351"/>
        <end position="385"/>
    </location>
</feature>
<keyword evidence="3" id="KW-1185">Reference proteome</keyword>
<evidence type="ECO:0000256" key="1">
    <source>
        <dbReference type="SAM" id="MobiDB-lite"/>
    </source>
</evidence>
<feature type="region of interest" description="Disordered" evidence="1">
    <location>
        <begin position="297"/>
        <end position="329"/>
    </location>
</feature>
<feature type="compositionally biased region" description="Polar residues" evidence="1">
    <location>
        <begin position="351"/>
        <end position="366"/>
    </location>
</feature>
<reference evidence="2" key="1">
    <citation type="submission" date="2020-02" db="EMBL/GenBank/DDBJ databases">
        <authorList>
            <person name="Palmer J.M."/>
        </authorList>
    </citation>
    <scope>NUCLEOTIDE SEQUENCE</scope>
    <source>
        <strain evidence="2">EPUS1.4</strain>
        <tissue evidence="2">Thallus</tissue>
    </source>
</reference>
<feature type="compositionally biased region" description="Polar residues" evidence="1">
    <location>
        <begin position="59"/>
        <end position="69"/>
    </location>
</feature>
<dbReference type="Proteomes" id="UP000606974">
    <property type="component" value="Unassembled WGS sequence"/>
</dbReference>
<proteinExistence type="predicted"/>
<comment type="caution">
    <text evidence="2">The sequence shown here is derived from an EMBL/GenBank/DDBJ whole genome shotgun (WGS) entry which is preliminary data.</text>
</comment>
<feature type="region of interest" description="Disordered" evidence="1">
    <location>
        <begin position="273"/>
        <end position="292"/>
    </location>
</feature>
<evidence type="ECO:0000313" key="2">
    <source>
        <dbReference type="EMBL" id="KAF7512888.1"/>
    </source>
</evidence>
<organism evidence="2 3">
    <name type="scientific">Endocarpon pusillum</name>
    <dbReference type="NCBI Taxonomy" id="364733"/>
    <lineage>
        <taxon>Eukaryota</taxon>
        <taxon>Fungi</taxon>
        <taxon>Dikarya</taxon>
        <taxon>Ascomycota</taxon>
        <taxon>Pezizomycotina</taxon>
        <taxon>Eurotiomycetes</taxon>
        <taxon>Chaetothyriomycetidae</taxon>
        <taxon>Verrucariales</taxon>
        <taxon>Verrucariaceae</taxon>
        <taxon>Endocarpon</taxon>
    </lineage>
</organism>
<evidence type="ECO:0000313" key="3">
    <source>
        <dbReference type="Proteomes" id="UP000606974"/>
    </source>
</evidence>
<accession>A0A8H7APG6</accession>
<gene>
    <name evidence="2" type="ORF">GJ744_011991</name>
</gene>
<feature type="compositionally biased region" description="Basic residues" evidence="1">
    <location>
        <begin position="1"/>
        <end position="12"/>
    </location>
</feature>
<sequence length="531" mass="57102">MAERSVHKRRHSTTPSTDSDAAAQVSSPIIKRQRKSMSRRRSPRSETPGNGATGHATAGPSTYGQTIPPQLGQQASRAHLSVLNTSARGQGQTEAQNGYRTATGEEAFTGPSHPSTSYQSTKLPGGGFILPQNHNQPTLQLGEASMTMPGPNLSSFMNEFVFEALELSPSYFPTTRALQRSPKNKHQLLNGVTLLPSGYNARSSTPDTSVTTSVTSTYPAILSTYEVGAGVQQSPAQQFQRSQFSLALPQAYSVPTGVYLQGGVQQAHFTPPNFISVGQPHPPNQGPELRHLSQQSALPLQAGASPETAISSAQAGPPHHQTGDLVPPFRQNAATDYNVLDPSAGYHTQVRYSQQAQPTSASTHIESPSYAAPVFSPYPQPGATHTLLTPAELQQNPLPRQHAPGLQDLTAQQNTAAQQAPHPQRTPPLHPHPDTNLPIDPQLASSSYLWAQLEATQLTMVGILTALLVETRNLNEDRGEDPGEAGGQGFLEGAEGLDIDIDEAQVQAITRNLINVMTLWWLIRKKRGWTT</sequence>
<dbReference type="AlphaFoldDB" id="A0A8H7APG6"/>
<name>A0A8H7APG6_9EURO</name>
<dbReference type="OrthoDB" id="10389721at2759"/>